<organism evidence="11 12">
    <name type="scientific">Candidatus Doudnabacteria bacterium RIFCSPHIGHO2_01_FULL_46_24</name>
    <dbReference type="NCBI Taxonomy" id="1817825"/>
    <lineage>
        <taxon>Bacteria</taxon>
        <taxon>Candidatus Doudnaibacteriota</taxon>
    </lineage>
</organism>
<dbReference type="GO" id="GO:0043022">
    <property type="term" value="F:ribosome binding"/>
    <property type="evidence" value="ECO:0007669"/>
    <property type="project" value="TreeGrafter"/>
</dbReference>
<dbReference type="STRING" id="1817825.A2720_04045"/>
<dbReference type="CDD" id="cd01895">
    <property type="entry name" value="EngA2"/>
    <property type="match status" value="1"/>
</dbReference>
<sequence>MRIPIIAIIGLPNVGKSTFFNKVLGLKKALIYPEAGTTRDRHFGLTSWNDLAFYLVDTAGLARPGSDLERNIQKQTAIAVAEADLILFMVDGKTSPGNQDFAAAKNLIRTKKPAVLAANKIDARNAKIESLASEYVKLGLGQPFMISSINGSGIGDLLDSIVEKLNSQFAIRNSKITDYGLRIAFVGKPNVGKSSLVNALLKQDRLIVHETAGTTRSAVDIPFEYEGQKFILIDTAGIKKKWKQDADVAAAAAFQSIRVISSTEVALFVLDAASDMTFQDQAIAEEILEQKKPAVIVLNKIDLLDQAQQDRLLDTLPDYLPQMWFVPVLFSSAKTSRGLDLLLKFAKKAFSSASREIDQTELDHFLDKMTEENMPGKMEDQRAPKFYNLKQIATNPPVFKLTVNFPAAIATAWKKWFEKQFRLKFGFEGSPIMIRYIRKA</sequence>
<dbReference type="GO" id="GO:0005525">
    <property type="term" value="F:GTP binding"/>
    <property type="evidence" value="ECO:0007669"/>
    <property type="project" value="UniProtKB-UniRule"/>
</dbReference>
<dbReference type="PIRSF" id="PIRSF006485">
    <property type="entry name" value="GTP-binding_EngA"/>
    <property type="match status" value="1"/>
</dbReference>
<dbReference type="PANTHER" id="PTHR43834">
    <property type="entry name" value="GTPASE DER"/>
    <property type="match status" value="1"/>
</dbReference>
<evidence type="ECO:0000313" key="11">
    <source>
        <dbReference type="EMBL" id="OGE80706.1"/>
    </source>
</evidence>
<dbReference type="InterPro" id="IPR006073">
    <property type="entry name" value="GTP-bd"/>
</dbReference>
<feature type="binding site" evidence="8">
    <location>
        <begin position="119"/>
        <end position="122"/>
    </location>
    <ligand>
        <name>GTP</name>
        <dbReference type="ChEBI" id="CHEBI:37565"/>
        <label>1</label>
    </ligand>
</feature>
<feature type="domain" description="AAA+ ATPase" evidence="10">
    <location>
        <begin position="2"/>
        <end position="140"/>
    </location>
</feature>
<dbReference type="EMBL" id="MFEL01000018">
    <property type="protein sequence ID" value="OGE80706.1"/>
    <property type="molecule type" value="Genomic_DNA"/>
</dbReference>
<comment type="similarity">
    <text evidence="1 8 9">Belongs to the TRAFAC class TrmE-Era-EngA-EngB-Septin-like GTPase superfamily. EngA (Der) GTPase family.</text>
</comment>
<dbReference type="Gene3D" id="3.30.300.20">
    <property type="match status" value="1"/>
</dbReference>
<dbReference type="CDD" id="cd01894">
    <property type="entry name" value="EngA1"/>
    <property type="match status" value="1"/>
</dbReference>
<keyword evidence="6 8" id="KW-0342">GTP-binding</keyword>
<dbReference type="Pfam" id="PF14714">
    <property type="entry name" value="KH_dom-like"/>
    <property type="match status" value="1"/>
</dbReference>
<dbReference type="HAMAP" id="MF_00195">
    <property type="entry name" value="GTPase_Der"/>
    <property type="match status" value="1"/>
</dbReference>
<dbReference type="InterPro" id="IPR005225">
    <property type="entry name" value="Small_GTP-bd"/>
</dbReference>
<keyword evidence="5 8" id="KW-0547">Nucleotide-binding</keyword>
<evidence type="ECO:0000256" key="6">
    <source>
        <dbReference type="ARBA" id="ARBA00023134"/>
    </source>
</evidence>
<dbReference type="NCBIfam" id="TIGR03594">
    <property type="entry name" value="GTPase_EngA"/>
    <property type="match status" value="1"/>
</dbReference>
<dbReference type="Proteomes" id="UP000178892">
    <property type="component" value="Unassembled WGS sequence"/>
</dbReference>
<feature type="binding site" evidence="8">
    <location>
        <begin position="187"/>
        <end position="194"/>
    </location>
    <ligand>
        <name>GTP</name>
        <dbReference type="ChEBI" id="CHEBI:37565"/>
        <label>2</label>
    </ligand>
</feature>
<dbReference type="Gene3D" id="3.40.50.300">
    <property type="entry name" value="P-loop containing nucleotide triphosphate hydrolases"/>
    <property type="match status" value="2"/>
</dbReference>
<evidence type="ECO:0000256" key="2">
    <source>
        <dbReference type="ARBA" id="ARBA00020953"/>
    </source>
</evidence>
<comment type="subunit">
    <text evidence="8">Associates with the 50S ribosomal subunit.</text>
</comment>
<evidence type="ECO:0000259" key="10">
    <source>
        <dbReference type="SMART" id="SM00382"/>
    </source>
</evidence>
<dbReference type="InterPro" id="IPR027417">
    <property type="entry name" value="P-loop_NTPase"/>
</dbReference>
<evidence type="ECO:0000256" key="1">
    <source>
        <dbReference type="ARBA" id="ARBA00008279"/>
    </source>
</evidence>
<evidence type="ECO:0000256" key="5">
    <source>
        <dbReference type="ARBA" id="ARBA00022741"/>
    </source>
</evidence>
<evidence type="ECO:0000313" key="12">
    <source>
        <dbReference type="Proteomes" id="UP000178892"/>
    </source>
</evidence>
<keyword evidence="3 8" id="KW-0690">Ribosome biogenesis</keyword>
<feature type="binding site" evidence="8">
    <location>
        <begin position="10"/>
        <end position="17"/>
    </location>
    <ligand>
        <name>GTP</name>
        <dbReference type="ChEBI" id="CHEBI:37565"/>
        <label>1</label>
    </ligand>
</feature>
<accession>A0A1F5NSQ8</accession>
<dbReference type="Pfam" id="PF01926">
    <property type="entry name" value="MMR_HSR1"/>
    <property type="match status" value="2"/>
</dbReference>
<comment type="function">
    <text evidence="8 9">GTPase that plays an essential role in the late steps of ribosome biogenesis.</text>
</comment>
<keyword evidence="4 9" id="KW-0677">Repeat</keyword>
<feature type="binding site" evidence="8">
    <location>
        <begin position="234"/>
        <end position="238"/>
    </location>
    <ligand>
        <name>GTP</name>
        <dbReference type="ChEBI" id="CHEBI:37565"/>
        <label>2</label>
    </ligand>
</feature>
<feature type="binding site" evidence="8">
    <location>
        <begin position="299"/>
        <end position="302"/>
    </location>
    <ligand>
        <name>GTP</name>
        <dbReference type="ChEBI" id="CHEBI:37565"/>
        <label>2</label>
    </ligand>
</feature>
<proteinExistence type="inferred from homology"/>
<evidence type="ECO:0000256" key="8">
    <source>
        <dbReference type="HAMAP-Rule" id="MF_00195"/>
    </source>
</evidence>
<dbReference type="SUPFAM" id="SSF52540">
    <property type="entry name" value="P-loop containing nucleoside triphosphate hydrolases"/>
    <property type="match status" value="2"/>
</dbReference>
<dbReference type="GO" id="GO:0042254">
    <property type="term" value="P:ribosome biogenesis"/>
    <property type="evidence" value="ECO:0007669"/>
    <property type="project" value="UniProtKB-KW"/>
</dbReference>
<dbReference type="PANTHER" id="PTHR43834:SF6">
    <property type="entry name" value="GTPASE DER"/>
    <property type="match status" value="1"/>
</dbReference>
<reference evidence="11 12" key="1">
    <citation type="journal article" date="2016" name="Nat. Commun.">
        <title>Thousands of microbial genomes shed light on interconnected biogeochemical processes in an aquifer system.</title>
        <authorList>
            <person name="Anantharaman K."/>
            <person name="Brown C.T."/>
            <person name="Hug L.A."/>
            <person name="Sharon I."/>
            <person name="Castelle C.J."/>
            <person name="Probst A.J."/>
            <person name="Thomas B.C."/>
            <person name="Singh A."/>
            <person name="Wilkins M.J."/>
            <person name="Karaoz U."/>
            <person name="Brodie E.L."/>
            <person name="Williams K.H."/>
            <person name="Hubbard S.S."/>
            <person name="Banfield J.F."/>
        </authorList>
    </citation>
    <scope>NUCLEOTIDE SEQUENCE [LARGE SCALE GENOMIC DNA]</scope>
</reference>
<dbReference type="InterPro" id="IPR032859">
    <property type="entry name" value="KH_dom-like"/>
</dbReference>
<dbReference type="InterPro" id="IPR015946">
    <property type="entry name" value="KH_dom-like_a/b"/>
</dbReference>
<evidence type="ECO:0000256" key="9">
    <source>
        <dbReference type="RuleBase" id="RU004481"/>
    </source>
</evidence>
<evidence type="ECO:0000256" key="3">
    <source>
        <dbReference type="ARBA" id="ARBA00022517"/>
    </source>
</evidence>
<evidence type="ECO:0000256" key="4">
    <source>
        <dbReference type="ARBA" id="ARBA00022737"/>
    </source>
</evidence>
<dbReference type="PRINTS" id="PR00326">
    <property type="entry name" value="GTP1OBG"/>
</dbReference>
<gene>
    <name evidence="8" type="primary">der</name>
    <name evidence="11" type="ORF">A2720_04045</name>
</gene>
<dbReference type="NCBIfam" id="TIGR00231">
    <property type="entry name" value="small_GTP"/>
    <property type="match status" value="2"/>
</dbReference>
<evidence type="ECO:0000256" key="7">
    <source>
        <dbReference type="ARBA" id="ARBA00032345"/>
    </source>
</evidence>
<dbReference type="InterPro" id="IPR016484">
    <property type="entry name" value="GTPase_Der"/>
</dbReference>
<name>A0A1F5NSQ8_9BACT</name>
<dbReference type="AlphaFoldDB" id="A0A1F5NSQ8"/>
<feature type="domain" description="AAA+ ATPase" evidence="10">
    <location>
        <begin position="179"/>
        <end position="355"/>
    </location>
</feature>
<comment type="caution">
    <text evidence="11">The sequence shown here is derived from an EMBL/GenBank/DDBJ whole genome shotgun (WGS) entry which is preliminary data.</text>
</comment>
<dbReference type="InterPro" id="IPR003593">
    <property type="entry name" value="AAA+_ATPase"/>
</dbReference>
<dbReference type="SMART" id="SM00382">
    <property type="entry name" value="AAA"/>
    <property type="match status" value="2"/>
</dbReference>
<protein>
    <recommendedName>
        <fullName evidence="2 8">GTPase Der</fullName>
    </recommendedName>
    <alternativeName>
        <fullName evidence="7 8">GTP-binding protein EngA</fullName>
    </alternativeName>
</protein>
<feature type="binding site" evidence="8">
    <location>
        <begin position="57"/>
        <end position="61"/>
    </location>
    <ligand>
        <name>GTP</name>
        <dbReference type="ChEBI" id="CHEBI:37565"/>
        <label>1</label>
    </ligand>
</feature>